<feature type="compositionally biased region" description="Low complexity" evidence="1">
    <location>
        <begin position="257"/>
        <end position="279"/>
    </location>
</feature>
<dbReference type="EMBL" id="JABXXO010000003">
    <property type="protein sequence ID" value="KAF7782127.1"/>
    <property type="molecule type" value="Genomic_DNA"/>
</dbReference>
<evidence type="ECO:0000313" key="3">
    <source>
        <dbReference type="Proteomes" id="UP000629468"/>
    </source>
</evidence>
<accession>A0A8H7F7G5</accession>
<feature type="region of interest" description="Disordered" evidence="1">
    <location>
        <begin position="1"/>
        <end position="20"/>
    </location>
</feature>
<feature type="region of interest" description="Disordered" evidence="1">
    <location>
        <begin position="451"/>
        <end position="490"/>
    </location>
</feature>
<evidence type="ECO:0000313" key="2">
    <source>
        <dbReference type="EMBL" id="KAF7782127.1"/>
    </source>
</evidence>
<feature type="compositionally biased region" description="Low complexity" evidence="1">
    <location>
        <begin position="1"/>
        <end position="15"/>
    </location>
</feature>
<gene>
    <name evidence="2" type="ORF">Agabi119p4_1503</name>
</gene>
<dbReference type="AlphaFoldDB" id="A0A8H7F7G5"/>
<proteinExistence type="predicted"/>
<feature type="compositionally biased region" description="Basic and acidic residues" evidence="1">
    <location>
        <begin position="536"/>
        <end position="553"/>
    </location>
</feature>
<sequence length="753" mass="82510">MSTAYPPRAQQPRPAKFSTSAADLDLHRLASWSYQAGQRDFFSSPPRSSSPPWTPPYSTKQAYNHAHIRSSSPLSPRVQFRTSADEFQEPHATWYGHPTPPVHLKTRLQRPASLAHQSGYTRFNASSDFDASDYSEGLETDFDDIRSDVSTRTHYRPLSPLPDSHDDGADEGPGFSFSELGIRSMCFRTSAERGRWKTDPLPFERSLVLLTRKSAPVNDSTTDILIAPRLVSEPAPSIPASVESAKLSEQEEKAPEVISDPSSAPLSSLSTSPVLDLVDTLPSLTSDRDSSMDAEEALTPSSPLPPSSPPPFSPAASVERLPAISILSTRSIPPSPIIAPSSPLSPISSEIGEEDAQILALTTEPITTQETGDNLCLDEVGAILDLASIPKLQGHASSAPSPQDFIELNPSESRAQAVGSCLEPLPSSSSEVIEQLPENLFSLAAQISADQDKASTYPGDCPPQSPPKTANFVPHGPTDDDEVLHSSDPALDADFTITSNKRLADSFDSTLDDGHERKRMKFSDGKSEITYSLNAEESHEETKLSAEVKKPHTDPATSERTSSTASKRRKRKPKYVVEESDSESSVESSSSRPASPIPPRLVYSDGIWRDRNGISEEDAEICGMIIEGMATSRASSLPISQICKIILQSRPSMKAERDEKEWRDVFCRILQSGVAGQGSGVFGKVDSSYKDENKPAAEARWFYVPEMDCDQERATLIRSMMPRPGKRSVTKKYKQYYYQPLEKISRWDPEDDL</sequence>
<feature type="region of interest" description="Disordered" evidence="1">
    <location>
        <begin position="153"/>
        <end position="176"/>
    </location>
</feature>
<reference evidence="2 3" key="1">
    <citation type="journal article" name="Sci. Rep.">
        <title>Telomere-to-telomere assembled and centromere annotated genomes of the two main subspecies of the button mushroom Agaricus bisporus reveal especially polymorphic chromosome ends.</title>
        <authorList>
            <person name="Sonnenberg A.S.M."/>
            <person name="Sedaghat-Telgerd N."/>
            <person name="Lavrijssen B."/>
            <person name="Ohm R.A."/>
            <person name="Hendrickx P.M."/>
            <person name="Scholtmeijer K."/>
            <person name="Baars J.J.P."/>
            <person name="van Peer A."/>
        </authorList>
    </citation>
    <scope>NUCLEOTIDE SEQUENCE [LARGE SCALE GENOMIC DNA]</scope>
    <source>
        <strain evidence="2 3">H119_p4</strain>
    </source>
</reference>
<name>A0A8H7F7G5_AGABI</name>
<feature type="region of interest" description="Disordered" evidence="1">
    <location>
        <begin position="40"/>
        <end position="60"/>
    </location>
</feature>
<protein>
    <submittedName>
        <fullName evidence="2">Uncharacterized protein</fullName>
    </submittedName>
</protein>
<feature type="compositionally biased region" description="Basic and acidic residues" evidence="1">
    <location>
        <begin position="246"/>
        <end position="255"/>
    </location>
</feature>
<evidence type="ECO:0000256" key="1">
    <source>
        <dbReference type="SAM" id="MobiDB-lite"/>
    </source>
</evidence>
<feature type="region of interest" description="Disordered" evidence="1">
    <location>
        <begin position="241"/>
        <end position="315"/>
    </location>
</feature>
<feature type="compositionally biased region" description="Low complexity" evidence="1">
    <location>
        <begin position="555"/>
        <end position="565"/>
    </location>
</feature>
<feature type="compositionally biased region" description="Pro residues" evidence="1">
    <location>
        <begin position="302"/>
        <end position="313"/>
    </location>
</feature>
<dbReference type="Proteomes" id="UP000629468">
    <property type="component" value="Unassembled WGS sequence"/>
</dbReference>
<organism evidence="2 3">
    <name type="scientific">Agaricus bisporus var. burnettii</name>
    <dbReference type="NCBI Taxonomy" id="192524"/>
    <lineage>
        <taxon>Eukaryota</taxon>
        <taxon>Fungi</taxon>
        <taxon>Dikarya</taxon>
        <taxon>Basidiomycota</taxon>
        <taxon>Agaricomycotina</taxon>
        <taxon>Agaricomycetes</taxon>
        <taxon>Agaricomycetidae</taxon>
        <taxon>Agaricales</taxon>
        <taxon>Agaricineae</taxon>
        <taxon>Agaricaceae</taxon>
        <taxon>Agaricus</taxon>
    </lineage>
</organism>
<feature type="region of interest" description="Disordered" evidence="1">
    <location>
        <begin position="534"/>
        <end position="602"/>
    </location>
</feature>
<comment type="caution">
    <text evidence="2">The sequence shown here is derived from an EMBL/GenBank/DDBJ whole genome shotgun (WGS) entry which is preliminary data.</text>
</comment>